<dbReference type="PANTHER" id="PTHR46018">
    <property type="entry name" value="ZINC PHOSPHODIESTERASE ELAC PROTEIN 1"/>
    <property type="match status" value="1"/>
</dbReference>
<dbReference type="AlphaFoldDB" id="A0A2P8HCJ2"/>
<gene>
    <name evidence="3" type="ORF">B0H94_10911</name>
</gene>
<dbReference type="OrthoDB" id="9794898at2"/>
<name>A0A2P8HCJ2_9BACI</name>
<dbReference type="SMART" id="SM00849">
    <property type="entry name" value="Lactamase_B"/>
    <property type="match status" value="1"/>
</dbReference>
<evidence type="ECO:0000256" key="1">
    <source>
        <dbReference type="ARBA" id="ARBA00022833"/>
    </source>
</evidence>
<reference evidence="3 4" key="1">
    <citation type="submission" date="2018-03" db="EMBL/GenBank/DDBJ databases">
        <title>Genomic Encyclopedia of Type Strains, Phase III (KMG-III): the genomes of soil and plant-associated and newly described type strains.</title>
        <authorList>
            <person name="Whitman W."/>
        </authorList>
    </citation>
    <scope>NUCLEOTIDE SEQUENCE [LARGE SCALE GENOMIC DNA]</scope>
    <source>
        <strain evidence="3 4">CGMCC 1.07653</strain>
    </source>
</reference>
<dbReference type="Pfam" id="PF12706">
    <property type="entry name" value="Lactamase_B_2"/>
    <property type="match status" value="1"/>
</dbReference>
<evidence type="ECO:0000313" key="3">
    <source>
        <dbReference type="EMBL" id="PSL43956.1"/>
    </source>
</evidence>
<sequence>MNFTVVGYWHGYPEAGEATSGYLLEANGYRVLIDCGSGVISNLARYISVNDVDAVVLSHHHHDHAADAQVLHYHRILRHYNEGGERPLTIYTHDEDEAFANQLSAPPFVERGTYTSEAPLQLGPFQFTFTKSDHPVPTYAMRVEHTDGTLFYTADTGYMAELAEAGKDADLFVAECSLYAGQDGSHIGHINSEEAAKLAEQANAKQLLLTHLPHFGNHEDLQTEASKVFSGTVDVAVSGWTFSFTKS</sequence>
<dbReference type="SUPFAM" id="SSF56281">
    <property type="entry name" value="Metallo-hydrolase/oxidoreductase"/>
    <property type="match status" value="1"/>
</dbReference>
<proteinExistence type="predicted"/>
<keyword evidence="4" id="KW-1185">Reference proteome</keyword>
<dbReference type="CDD" id="cd07716">
    <property type="entry name" value="RNaseZ_short-form-like_MBL-fold"/>
    <property type="match status" value="1"/>
</dbReference>
<dbReference type="EMBL" id="PYAV01000009">
    <property type="protein sequence ID" value="PSL43956.1"/>
    <property type="molecule type" value="Genomic_DNA"/>
</dbReference>
<accession>A0A2P8HCJ2</accession>
<feature type="domain" description="Metallo-beta-lactamase" evidence="2">
    <location>
        <begin position="18"/>
        <end position="211"/>
    </location>
</feature>
<keyword evidence="1" id="KW-0862">Zinc</keyword>
<dbReference type="GO" id="GO:0042781">
    <property type="term" value="F:3'-tRNA processing endoribonuclease activity"/>
    <property type="evidence" value="ECO:0007669"/>
    <property type="project" value="TreeGrafter"/>
</dbReference>
<protein>
    <submittedName>
        <fullName evidence="3">Ribonuclease BN (tRNA processing enzyme)</fullName>
    </submittedName>
</protein>
<comment type="caution">
    <text evidence="3">The sequence shown here is derived from an EMBL/GenBank/DDBJ whole genome shotgun (WGS) entry which is preliminary data.</text>
</comment>
<dbReference type="PANTHER" id="PTHR46018:SF4">
    <property type="entry name" value="METALLO-HYDROLASE YHFI-RELATED"/>
    <property type="match status" value="1"/>
</dbReference>
<dbReference type="RefSeq" id="WP_106589065.1">
    <property type="nucleotide sequence ID" value="NZ_PYAV01000009.1"/>
</dbReference>
<dbReference type="InterPro" id="IPR001279">
    <property type="entry name" value="Metallo-B-lactamas"/>
</dbReference>
<dbReference type="InterPro" id="IPR036866">
    <property type="entry name" value="RibonucZ/Hydroxyglut_hydro"/>
</dbReference>
<dbReference type="Proteomes" id="UP000242310">
    <property type="component" value="Unassembled WGS sequence"/>
</dbReference>
<evidence type="ECO:0000313" key="4">
    <source>
        <dbReference type="Proteomes" id="UP000242310"/>
    </source>
</evidence>
<organism evidence="3 4">
    <name type="scientific">Salsuginibacillus halophilus</name>
    <dbReference type="NCBI Taxonomy" id="517424"/>
    <lineage>
        <taxon>Bacteria</taxon>
        <taxon>Bacillati</taxon>
        <taxon>Bacillota</taxon>
        <taxon>Bacilli</taxon>
        <taxon>Bacillales</taxon>
        <taxon>Bacillaceae</taxon>
        <taxon>Salsuginibacillus</taxon>
    </lineage>
</organism>
<evidence type="ECO:0000259" key="2">
    <source>
        <dbReference type="SMART" id="SM00849"/>
    </source>
</evidence>
<dbReference type="Gene3D" id="3.60.15.10">
    <property type="entry name" value="Ribonuclease Z/Hydroxyacylglutathione hydrolase-like"/>
    <property type="match status" value="1"/>
</dbReference>